<keyword evidence="2" id="KW-0695">RNA-directed DNA polymerase</keyword>
<dbReference type="SUPFAM" id="SSF56672">
    <property type="entry name" value="DNA/RNA polymerases"/>
    <property type="match status" value="1"/>
</dbReference>
<evidence type="ECO:0000313" key="2">
    <source>
        <dbReference type="EMBL" id="EZG55888.1"/>
    </source>
</evidence>
<sequence length="120" mass="13530">MNTLFADVLAGTEVRIYIDDIVVGTRDFIRHEELLLTVLRRLVKHRFALSWGKVELFKPEVRFLGCIIGKVFRSAPARTEPGGKTTICEELTYAEMDVGLGLPGSFRRGQGNHSQGSEWH</sequence>
<keyword evidence="3" id="KW-1185">Reference proteome</keyword>
<feature type="domain" description="Reverse transcriptase" evidence="1">
    <location>
        <begin position="1"/>
        <end position="68"/>
    </location>
</feature>
<accession>A0A023B422</accession>
<gene>
    <name evidence="2" type="ORF">GNI_107830</name>
</gene>
<dbReference type="InterPro" id="IPR000477">
    <property type="entry name" value="RT_dom"/>
</dbReference>
<keyword evidence="2" id="KW-0808">Transferase</keyword>
<organism evidence="2 3">
    <name type="scientific">Gregarina niphandrodes</name>
    <name type="common">Septate eugregarine</name>
    <dbReference type="NCBI Taxonomy" id="110365"/>
    <lineage>
        <taxon>Eukaryota</taxon>
        <taxon>Sar</taxon>
        <taxon>Alveolata</taxon>
        <taxon>Apicomplexa</taxon>
        <taxon>Conoidasida</taxon>
        <taxon>Gregarinasina</taxon>
        <taxon>Eugregarinorida</taxon>
        <taxon>Gregarinidae</taxon>
        <taxon>Gregarina</taxon>
    </lineage>
</organism>
<protein>
    <submittedName>
        <fullName evidence="2">RNA-directed DNA polymerase</fullName>
    </submittedName>
</protein>
<evidence type="ECO:0000259" key="1">
    <source>
        <dbReference type="PROSITE" id="PS50878"/>
    </source>
</evidence>
<dbReference type="InterPro" id="IPR043128">
    <property type="entry name" value="Rev_trsase/Diguanyl_cyclase"/>
</dbReference>
<dbReference type="VEuPathDB" id="CryptoDB:GNI_107830"/>
<comment type="caution">
    <text evidence="2">The sequence shown here is derived from an EMBL/GenBank/DDBJ whole genome shotgun (WGS) entry which is preliminary data.</text>
</comment>
<dbReference type="GO" id="GO:0003964">
    <property type="term" value="F:RNA-directed DNA polymerase activity"/>
    <property type="evidence" value="ECO:0007669"/>
    <property type="project" value="UniProtKB-KW"/>
</dbReference>
<evidence type="ECO:0000313" key="3">
    <source>
        <dbReference type="Proteomes" id="UP000019763"/>
    </source>
</evidence>
<dbReference type="RefSeq" id="XP_011131430.1">
    <property type="nucleotide sequence ID" value="XM_011133128.1"/>
</dbReference>
<name>A0A023B422_GRENI</name>
<proteinExistence type="predicted"/>
<dbReference type="GeneID" id="22913850"/>
<dbReference type="Proteomes" id="UP000019763">
    <property type="component" value="Unassembled WGS sequence"/>
</dbReference>
<reference evidence="2" key="1">
    <citation type="submission" date="2013-12" db="EMBL/GenBank/DDBJ databases">
        <authorList>
            <person name="Omoto C.K."/>
            <person name="Sibley D."/>
            <person name="Venepally P."/>
            <person name="Hadjithomas M."/>
            <person name="Karamycheva S."/>
            <person name="Brunk B."/>
            <person name="Roos D."/>
            <person name="Caler E."/>
            <person name="Lorenzi H."/>
        </authorList>
    </citation>
    <scope>NUCLEOTIDE SEQUENCE</scope>
</reference>
<keyword evidence="2" id="KW-0548">Nucleotidyltransferase</keyword>
<dbReference type="PROSITE" id="PS50878">
    <property type="entry name" value="RT_POL"/>
    <property type="match status" value="1"/>
</dbReference>
<dbReference type="AlphaFoldDB" id="A0A023B422"/>
<dbReference type="EMBL" id="AFNH02000802">
    <property type="protein sequence ID" value="EZG55888.1"/>
    <property type="molecule type" value="Genomic_DNA"/>
</dbReference>
<dbReference type="Pfam" id="PF00078">
    <property type="entry name" value="RVT_1"/>
    <property type="match status" value="1"/>
</dbReference>
<dbReference type="Gene3D" id="3.30.70.270">
    <property type="match status" value="1"/>
</dbReference>
<dbReference type="InterPro" id="IPR043502">
    <property type="entry name" value="DNA/RNA_pol_sf"/>
</dbReference>